<feature type="region of interest" description="Disordered" evidence="2">
    <location>
        <begin position="146"/>
        <end position="173"/>
    </location>
</feature>
<dbReference type="EMBL" id="KV921268">
    <property type="protein sequence ID" value="ORE22329.1"/>
    <property type="molecule type" value="Genomic_DNA"/>
</dbReference>
<dbReference type="OMA" id="CARSAYD"/>
<sequence length="666" mass="76423">MYHSMTENNNNYKDEKTMVEEISLKKSRPLPKIPERVSSRDIPTLPLNKIENVIDSFKNQKRLTAQQIFQTINNDDDNDYEEEEECSGVYASKTEIPTSTYILPEPSFFFSKKLMTPVLEVDEEDEEYLTLPPTTTDHYIIPEHADISDQGEPSLESGRTSPSSSIDSTAQAQETREILDDISTLNLGSISSPPFPLQQQQHQQEEPYNKGPLQNSLLMDVQNLSQINHALMTPPFQPTTVKPENTYFMNSPIPTMTSFSLTHDKASIKTFRRMANKTHDPQTQFTYAKYLIQLVLFYSNNNQTNNEAISSVSSETRERLQEEAEYWIERLAKSNHPEALYIKGHWHRFGQQYHLIGSQYKRVNHSKAFKCFQQSAKLGCTEAHYELAEYYVSQKEYRKAITSYKYAASKNHTLALYKLANILLRGLLSQETDVHQGLAFLKQAADAGSNQDCARPAYDLACIYANDLESIDLEKNSILSSWITEQYYPLAIQYFKKADELGMAAAAFRLGKIYEHGQLGQVKSDEEAFKYYTRAAEKKSHEAMLELSRLYKDGIPGYLSPHALMAYKWCLYATENGNEVAEYTLGCYYEEGIGVYPDYSQALVWFSKSAAKGYKLAEDKLNIPFNKRKSVVISTKRKRSKRYYEESIRIAEQSRKAKVENDCHVM</sequence>
<reference evidence="3 4" key="1">
    <citation type="journal article" date="2016" name="Proc. Natl. Acad. Sci. U.S.A.">
        <title>Lipid metabolic changes in an early divergent fungus govern the establishment of a mutualistic symbiosis with endobacteria.</title>
        <authorList>
            <person name="Lastovetsky O.A."/>
            <person name="Gaspar M.L."/>
            <person name="Mondo S.J."/>
            <person name="LaButti K.M."/>
            <person name="Sandor L."/>
            <person name="Grigoriev I.V."/>
            <person name="Henry S.A."/>
            <person name="Pawlowska T.E."/>
        </authorList>
    </citation>
    <scope>NUCLEOTIDE SEQUENCE [LARGE SCALE GENOMIC DNA]</scope>
    <source>
        <strain evidence="3 4">ATCC 11559</strain>
    </source>
</reference>
<dbReference type="InterPro" id="IPR006597">
    <property type="entry name" value="Sel1-like"/>
</dbReference>
<evidence type="ECO:0000256" key="2">
    <source>
        <dbReference type="SAM" id="MobiDB-lite"/>
    </source>
</evidence>
<evidence type="ECO:0000313" key="4">
    <source>
        <dbReference type="Proteomes" id="UP000242381"/>
    </source>
</evidence>
<name>A0A1X0SDL3_RHIZD</name>
<dbReference type="Pfam" id="PF08238">
    <property type="entry name" value="Sel1"/>
    <property type="match status" value="5"/>
</dbReference>
<feature type="region of interest" description="Disordered" evidence="2">
    <location>
        <begin position="189"/>
        <end position="213"/>
    </location>
</feature>
<gene>
    <name evidence="3" type="ORF">BCV71DRAFT_288259</name>
</gene>
<dbReference type="Gene3D" id="1.25.40.10">
    <property type="entry name" value="Tetratricopeptide repeat domain"/>
    <property type="match status" value="3"/>
</dbReference>
<evidence type="ECO:0000256" key="1">
    <source>
        <dbReference type="ARBA" id="ARBA00022737"/>
    </source>
</evidence>
<keyword evidence="1" id="KW-0677">Repeat</keyword>
<dbReference type="SMART" id="SM00671">
    <property type="entry name" value="SEL1"/>
    <property type="match status" value="6"/>
</dbReference>
<dbReference type="PANTHER" id="PTHR46430">
    <property type="entry name" value="PROTEIN SKT5-RELATED"/>
    <property type="match status" value="1"/>
</dbReference>
<dbReference type="Proteomes" id="UP000242381">
    <property type="component" value="Unassembled WGS sequence"/>
</dbReference>
<evidence type="ECO:0000313" key="3">
    <source>
        <dbReference type="EMBL" id="ORE22329.1"/>
    </source>
</evidence>
<dbReference type="InterPro" id="IPR051726">
    <property type="entry name" value="Chitin_Synth_Reg"/>
</dbReference>
<dbReference type="PANTHER" id="PTHR46430:SF2">
    <property type="entry name" value="CHITIN SYNTHASE REGULATORY FACTOR 4"/>
    <property type="match status" value="1"/>
</dbReference>
<accession>A0A1X0SDL3</accession>
<dbReference type="VEuPathDB" id="FungiDB:BCV72DRAFT_205248"/>
<organism evidence="3 4">
    <name type="scientific">Rhizopus microsporus</name>
    <dbReference type="NCBI Taxonomy" id="58291"/>
    <lineage>
        <taxon>Eukaryota</taxon>
        <taxon>Fungi</taxon>
        <taxon>Fungi incertae sedis</taxon>
        <taxon>Mucoromycota</taxon>
        <taxon>Mucoromycotina</taxon>
        <taxon>Mucoromycetes</taxon>
        <taxon>Mucorales</taxon>
        <taxon>Mucorineae</taxon>
        <taxon>Rhizopodaceae</taxon>
        <taxon>Rhizopus</taxon>
    </lineage>
</organism>
<feature type="compositionally biased region" description="Polar residues" evidence="2">
    <location>
        <begin position="157"/>
        <end position="173"/>
    </location>
</feature>
<dbReference type="InterPro" id="IPR011990">
    <property type="entry name" value="TPR-like_helical_dom_sf"/>
</dbReference>
<protein>
    <submittedName>
        <fullName evidence="3">HCP-like protein</fullName>
    </submittedName>
</protein>
<dbReference type="AlphaFoldDB" id="A0A1X0SDL3"/>
<dbReference type="SUPFAM" id="SSF81901">
    <property type="entry name" value="HCP-like"/>
    <property type="match status" value="2"/>
</dbReference>
<proteinExistence type="predicted"/>